<evidence type="ECO:0000256" key="3">
    <source>
        <dbReference type="ARBA" id="ARBA00022692"/>
    </source>
</evidence>
<evidence type="ECO:0000256" key="2">
    <source>
        <dbReference type="ARBA" id="ARBA00022475"/>
    </source>
</evidence>
<dbReference type="NCBIfam" id="TIGR00765">
    <property type="entry name" value="yihY_not_rbn"/>
    <property type="match status" value="1"/>
</dbReference>
<keyword evidence="2" id="KW-1003">Cell membrane</keyword>
<accession>A0A1W1CGG3</accession>
<feature type="transmembrane region" description="Helical" evidence="6">
    <location>
        <begin position="21"/>
        <end position="47"/>
    </location>
</feature>
<comment type="subcellular location">
    <subcellularLocation>
        <location evidence="1">Cell membrane</location>
        <topology evidence="1">Multi-pass membrane protein</topology>
    </subcellularLocation>
</comment>
<gene>
    <name evidence="7" type="ORF">MNB_SV-9-1716</name>
</gene>
<feature type="transmembrane region" description="Helical" evidence="6">
    <location>
        <begin position="90"/>
        <end position="109"/>
    </location>
</feature>
<dbReference type="InterPro" id="IPR017039">
    <property type="entry name" value="Virul_fac_BrkB"/>
</dbReference>
<keyword evidence="5 6" id="KW-0472">Membrane</keyword>
<sequence>MLKNYYIFIRDFFYDLFDERLSYYASSLSWNTIFSIIPILAILFSIFTSLPIFDSVYDKVHNMIFNNLMPTESKEVMVHIDSFVLNSGNLGLMGSFYVLFASIMFFSNYDFVINDIFETPKRDFNQALKTYVLLILLLPILFGSSFYLSSLTPNFLRIYIVVPFILIWTVFYLAYQISPNKSVSKKASLASSFIASLIWYIAKSGFVFYVVHNSTYSSIYGSISILLFFFLWIYISWIIFLHGLKFCYLMDKEIMITRI</sequence>
<evidence type="ECO:0000256" key="6">
    <source>
        <dbReference type="SAM" id="Phobius"/>
    </source>
</evidence>
<dbReference type="PANTHER" id="PTHR30213">
    <property type="entry name" value="INNER MEMBRANE PROTEIN YHJD"/>
    <property type="match status" value="1"/>
</dbReference>
<name>A0A1W1CGG3_9ZZZZ</name>
<feature type="transmembrane region" description="Helical" evidence="6">
    <location>
        <begin position="155"/>
        <end position="175"/>
    </location>
</feature>
<proteinExistence type="predicted"/>
<keyword evidence="4 6" id="KW-1133">Transmembrane helix</keyword>
<protein>
    <submittedName>
        <fullName evidence="7">Inner membrane protein YihY, formerly thought to be RNase BN</fullName>
    </submittedName>
</protein>
<dbReference type="PIRSF" id="PIRSF035875">
    <property type="entry name" value="RNase_BN"/>
    <property type="match status" value="1"/>
</dbReference>
<feature type="transmembrane region" description="Helical" evidence="6">
    <location>
        <begin position="130"/>
        <end position="149"/>
    </location>
</feature>
<feature type="transmembrane region" description="Helical" evidence="6">
    <location>
        <begin position="223"/>
        <end position="248"/>
    </location>
</feature>
<evidence type="ECO:0000313" key="7">
    <source>
        <dbReference type="EMBL" id="SFV64948.1"/>
    </source>
</evidence>
<dbReference type="EMBL" id="FPHG01000068">
    <property type="protein sequence ID" value="SFV64948.1"/>
    <property type="molecule type" value="Genomic_DNA"/>
</dbReference>
<dbReference type="Pfam" id="PF03631">
    <property type="entry name" value="Virul_fac_BrkB"/>
    <property type="match status" value="1"/>
</dbReference>
<organism evidence="7">
    <name type="scientific">hydrothermal vent metagenome</name>
    <dbReference type="NCBI Taxonomy" id="652676"/>
    <lineage>
        <taxon>unclassified sequences</taxon>
        <taxon>metagenomes</taxon>
        <taxon>ecological metagenomes</taxon>
    </lineage>
</organism>
<evidence type="ECO:0000256" key="1">
    <source>
        <dbReference type="ARBA" id="ARBA00004651"/>
    </source>
</evidence>
<keyword evidence="3 6" id="KW-0812">Transmembrane</keyword>
<evidence type="ECO:0000256" key="5">
    <source>
        <dbReference type="ARBA" id="ARBA00023136"/>
    </source>
</evidence>
<evidence type="ECO:0000256" key="4">
    <source>
        <dbReference type="ARBA" id="ARBA00022989"/>
    </source>
</evidence>
<dbReference type="AlphaFoldDB" id="A0A1W1CGG3"/>
<feature type="transmembrane region" description="Helical" evidence="6">
    <location>
        <begin position="187"/>
        <end position="211"/>
    </location>
</feature>
<dbReference type="PANTHER" id="PTHR30213:SF0">
    <property type="entry name" value="UPF0761 MEMBRANE PROTEIN YIHY"/>
    <property type="match status" value="1"/>
</dbReference>
<dbReference type="GO" id="GO:0005886">
    <property type="term" value="C:plasma membrane"/>
    <property type="evidence" value="ECO:0007669"/>
    <property type="project" value="UniProtKB-SubCell"/>
</dbReference>
<reference evidence="7" key="1">
    <citation type="submission" date="2016-10" db="EMBL/GenBank/DDBJ databases">
        <authorList>
            <person name="de Groot N.N."/>
        </authorList>
    </citation>
    <scope>NUCLEOTIDE SEQUENCE</scope>
</reference>